<dbReference type="Pfam" id="PF02922">
    <property type="entry name" value="CBM_48"/>
    <property type="match status" value="1"/>
</dbReference>
<dbReference type="InterPro" id="IPR017853">
    <property type="entry name" value="GH"/>
</dbReference>
<dbReference type="Gene3D" id="2.60.40.10">
    <property type="entry name" value="Immunoglobulins"/>
    <property type="match status" value="1"/>
</dbReference>
<evidence type="ECO:0000313" key="20">
    <source>
        <dbReference type="EMBL" id="PJI85673.1"/>
    </source>
</evidence>
<comment type="catalytic activity">
    <reaction evidence="12 14">
        <text>hydrolysis of (1-&gt;4)-alpha-D-glucosidic linkage in 4-alpha-D-[(1-&gt;4)-alpha-D-glucanosyl]n trehalose to yield trehalose and (1-&gt;4)-alpha-D-glucan.</text>
        <dbReference type="EC" id="3.2.1.141"/>
    </reaction>
</comment>
<dbReference type="InterPro" id="IPR004193">
    <property type="entry name" value="Glyco_hydro_13_N"/>
</dbReference>
<dbReference type="PIRSF" id="PIRSF006337">
    <property type="entry name" value="Trehalose_TreZ"/>
    <property type="match status" value="1"/>
</dbReference>
<evidence type="ECO:0000256" key="11">
    <source>
        <dbReference type="ARBA" id="ARBA00033284"/>
    </source>
</evidence>
<evidence type="ECO:0000256" key="10">
    <source>
        <dbReference type="ARBA" id="ARBA00032057"/>
    </source>
</evidence>
<comment type="caution">
    <text evidence="20">The sequence shown here is derived from an EMBL/GenBank/DDBJ whole genome shotgun (WGS) entry which is preliminary data.</text>
</comment>
<name>A0A2M8W419_9MICO</name>
<reference evidence="20 21" key="1">
    <citation type="submission" date="2017-11" db="EMBL/GenBank/DDBJ databases">
        <title>Genomic Encyclopedia of Archaeal and Bacterial Type Strains, Phase II (KMG-II): From Individual Species to Whole Genera.</title>
        <authorList>
            <person name="Goeker M."/>
        </authorList>
    </citation>
    <scope>NUCLEOTIDE SEQUENCE [LARGE SCALE GENOMIC DNA]</scope>
    <source>
        <strain evidence="20 21">DSM 22413</strain>
    </source>
</reference>
<dbReference type="Proteomes" id="UP000231586">
    <property type="component" value="Unassembled WGS sequence"/>
</dbReference>
<evidence type="ECO:0000256" key="7">
    <source>
        <dbReference type="ARBA" id="ARBA00022801"/>
    </source>
</evidence>
<keyword evidence="6" id="KW-0963">Cytoplasm</keyword>
<evidence type="ECO:0000256" key="15">
    <source>
        <dbReference type="PIRSR" id="PIRSR006337-1"/>
    </source>
</evidence>
<evidence type="ECO:0000256" key="2">
    <source>
        <dbReference type="ARBA" id="ARBA00005199"/>
    </source>
</evidence>
<dbReference type="CDD" id="cd11325">
    <property type="entry name" value="AmyAc_GTHase"/>
    <property type="match status" value="1"/>
</dbReference>
<feature type="binding site" evidence="16">
    <location>
        <begin position="288"/>
        <end position="293"/>
    </location>
    <ligand>
        <name>substrate</name>
    </ligand>
</feature>
<dbReference type="InterPro" id="IPR006047">
    <property type="entry name" value="GH13_cat_dom"/>
</dbReference>
<evidence type="ECO:0000256" key="14">
    <source>
        <dbReference type="PIRNR" id="PIRNR006337"/>
    </source>
</evidence>
<dbReference type="GO" id="GO:0005992">
    <property type="term" value="P:trehalose biosynthetic process"/>
    <property type="evidence" value="ECO:0007669"/>
    <property type="project" value="UniProtKB-UniRule"/>
</dbReference>
<evidence type="ECO:0000256" key="4">
    <source>
        <dbReference type="ARBA" id="ARBA00012268"/>
    </source>
</evidence>
<evidence type="ECO:0000256" key="13">
    <source>
        <dbReference type="NCBIfam" id="TIGR02402"/>
    </source>
</evidence>
<comment type="subcellular location">
    <subcellularLocation>
        <location evidence="1 15">Cytoplasm</location>
    </subcellularLocation>
</comment>
<gene>
    <name evidence="20" type="ORF">CLV34_2863</name>
</gene>
<keyword evidence="9 14" id="KW-0326">Glycosidase</keyword>
<evidence type="ECO:0000256" key="17">
    <source>
        <dbReference type="PIRSR" id="PIRSR006337-3"/>
    </source>
</evidence>
<dbReference type="PANTHER" id="PTHR43651">
    <property type="entry name" value="1,4-ALPHA-GLUCAN-BRANCHING ENZYME"/>
    <property type="match status" value="1"/>
</dbReference>
<dbReference type="RefSeq" id="WP_100350954.1">
    <property type="nucleotide sequence ID" value="NZ_PGTZ01000011.1"/>
</dbReference>
<evidence type="ECO:0000259" key="19">
    <source>
        <dbReference type="SMART" id="SM00642"/>
    </source>
</evidence>
<feature type="domain" description="Glycosyl hydrolase family 13 catalytic" evidence="19">
    <location>
        <begin position="111"/>
        <end position="489"/>
    </location>
</feature>
<dbReference type="GO" id="GO:0005737">
    <property type="term" value="C:cytoplasm"/>
    <property type="evidence" value="ECO:0007669"/>
    <property type="project" value="UniProtKB-SubCell"/>
</dbReference>
<sequence length="641" mass="68071">MTTAGPVPTAPQAEAWVPAVWAPDARTVDLVLPTAGGGTWEPARRVALHPVDRPGWWSAGTAALPADLPDGLPPGTDYGFSLDGGPGLPDPRSPRQPWGVHGPSRVDAEAFVWTDGYRSTGPAPGDPPRTAGPGREVLGTVVYELHVGTFTPEGTLDAAAAHLDHLVDLGVQTVELMPVAAFPGRWGWGYDGVHLFAVHEPYGGPDALRRFVDAAHGAGLGVVLDVVHNHLGPSGNYLGAYGPYFTEAHHTPWGAAVNLDQPGSAEVRRFLLDNALRWLTAFHLDGLRLDAVHALVDDSPRHLLAELADTVAERSLELGRPLTLVAESDENDPATVQPTAAGGRGMDAQWADDVHHAVHAYLTGERHGYYVDFGSAQTLRKALTGAFVHDGTFSTFRDRPWGRPVPAGTDGHRFVVFASDHDQVGNRALGDRPAAGLDAGALAASAALVLCSPFTPMLFMGEEWGASTPWQYFTDHDDPELARAVSEGRRREFGGHGWADLYGRDEVDVPDPQAPGMRDASVLDWSEPGRGPHARLLAWYRDLVALRAEPAVSSGDLGAVRVTASDDDAVVVVERPGVVVVVSRAEDVRTVRLPSGGRWRVAAAWETGTAITGNGHGQGHGPAQENFVTVPARSVAVLLAG</sequence>
<dbReference type="AlphaFoldDB" id="A0A2M8W419"/>
<feature type="active site" description="Nucleophile" evidence="15">
    <location>
        <position position="290"/>
    </location>
</feature>
<evidence type="ECO:0000256" key="3">
    <source>
        <dbReference type="ARBA" id="ARBA00008061"/>
    </source>
</evidence>
<accession>A0A2M8W419</accession>
<dbReference type="SMART" id="SM00642">
    <property type="entry name" value="Aamy"/>
    <property type="match status" value="1"/>
</dbReference>
<dbReference type="Gene3D" id="3.20.20.80">
    <property type="entry name" value="Glycosidases"/>
    <property type="match status" value="1"/>
</dbReference>
<evidence type="ECO:0000313" key="21">
    <source>
        <dbReference type="Proteomes" id="UP000231586"/>
    </source>
</evidence>
<dbReference type="InterPro" id="IPR044901">
    <property type="entry name" value="Trehalose_TreZ_E-set_sf"/>
</dbReference>
<evidence type="ECO:0000256" key="8">
    <source>
        <dbReference type="ARBA" id="ARBA00023277"/>
    </source>
</evidence>
<evidence type="ECO:0000256" key="1">
    <source>
        <dbReference type="ARBA" id="ARBA00004496"/>
    </source>
</evidence>
<organism evidence="20 21">
    <name type="scientific">Luteimicrobium subarcticum</name>
    <dbReference type="NCBI Taxonomy" id="620910"/>
    <lineage>
        <taxon>Bacteria</taxon>
        <taxon>Bacillati</taxon>
        <taxon>Actinomycetota</taxon>
        <taxon>Actinomycetes</taxon>
        <taxon>Micrococcales</taxon>
        <taxon>Luteimicrobium</taxon>
    </lineage>
</organism>
<feature type="site" description="Transition state stabilizer" evidence="17">
    <location>
        <position position="422"/>
    </location>
</feature>
<keyword evidence="21" id="KW-1185">Reference proteome</keyword>
<feature type="region of interest" description="Disordered" evidence="18">
    <location>
        <begin position="76"/>
        <end position="103"/>
    </location>
</feature>
<evidence type="ECO:0000256" key="12">
    <source>
        <dbReference type="ARBA" id="ARBA00034013"/>
    </source>
</evidence>
<dbReference type="Pfam" id="PF00128">
    <property type="entry name" value="Alpha-amylase"/>
    <property type="match status" value="1"/>
</dbReference>
<dbReference type="EMBL" id="PGTZ01000011">
    <property type="protein sequence ID" value="PJI85673.1"/>
    <property type="molecule type" value="Genomic_DNA"/>
</dbReference>
<comment type="similarity">
    <text evidence="3 14">Belongs to the glycosyl hydrolase 13 family.</text>
</comment>
<comment type="pathway">
    <text evidence="2 14">Glycan biosynthesis; trehalose biosynthesis.</text>
</comment>
<dbReference type="GO" id="GO:0033942">
    <property type="term" value="F:4-alpha-D-(1-&gt;4)-alpha-D-glucanotrehalose trehalohydrolase activity"/>
    <property type="evidence" value="ECO:0007669"/>
    <property type="project" value="UniProtKB-EC"/>
</dbReference>
<dbReference type="SUPFAM" id="SSF51445">
    <property type="entry name" value="(Trans)glycosidases"/>
    <property type="match status" value="1"/>
</dbReference>
<protein>
    <recommendedName>
        <fullName evidence="5 13">Malto-oligosyltrehalose trehalohydrolase</fullName>
        <shortName evidence="14">MTHase</shortName>
        <ecNumber evidence="4 13">3.2.1.141</ecNumber>
    </recommendedName>
    <alternativeName>
        <fullName evidence="11 14">4-alpha-D-((1-&gt;4)-alpha-D-glucano)trehalose trehalohydrolase</fullName>
    </alternativeName>
    <alternativeName>
        <fullName evidence="10 14">Maltooligosyl trehalose trehalohydrolase</fullName>
    </alternativeName>
</protein>
<dbReference type="Gene3D" id="1.10.10.760">
    <property type="entry name" value="E-set domains of sugar-utilizing enzymes"/>
    <property type="match status" value="1"/>
</dbReference>
<dbReference type="SUPFAM" id="SSF81296">
    <property type="entry name" value="E set domains"/>
    <property type="match status" value="1"/>
</dbReference>
<keyword evidence="8" id="KW-0119">Carbohydrate metabolism</keyword>
<evidence type="ECO:0000256" key="16">
    <source>
        <dbReference type="PIRSR" id="PIRSR006337-2"/>
    </source>
</evidence>
<feature type="binding site" evidence="16">
    <location>
        <begin position="421"/>
        <end position="426"/>
    </location>
    <ligand>
        <name>substrate</name>
    </ligand>
</feature>
<dbReference type="CDD" id="cd02853">
    <property type="entry name" value="E_set_MTHase_like_N"/>
    <property type="match status" value="1"/>
</dbReference>
<dbReference type="InterPro" id="IPR012768">
    <property type="entry name" value="Trehalose_TreZ"/>
</dbReference>
<evidence type="ECO:0000256" key="9">
    <source>
        <dbReference type="ARBA" id="ARBA00023295"/>
    </source>
</evidence>
<dbReference type="InterPro" id="IPR013783">
    <property type="entry name" value="Ig-like_fold"/>
</dbReference>
<keyword evidence="7 14" id="KW-0378">Hydrolase</keyword>
<evidence type="ECO:0000256" key="18">
    <source>
        <dbReference type="SAM" id="MobiDB-lite"/>
    </source>
</evidence>
<feature type="active site" description="Proton donor" evidence="15">
    <location>
        <position position="327"/>
    </location>
</feature>
<evidence type="ECO:0000256" key="5">
    <source>
        <dbReference type="ARBA" id="ARBA00015938"/>
    </source>
</evidence>
<dbReference type="OrthoDB" id="9800174at2"/>
<dbReference type="EC" id="3.2.1.141" evidence="4 13"/>
<feature type="binding site" evidence="16">
    <location>
        <begin position="352"/>
        <end position="356"/>
    </location>
    <ligand>
        <name>substrate</name>
    </ligand>
</feature>
<evidence type="ECO:0000256" key="6">
    <source>
        <dbReference type="ARBA" id="ARBA00022490"/>
    </source>
</evidence>
<dbReference type="UniPathway" id="UPA00299"/>
<proteinExistence type="inferred from homology"/>
<dbReference type="PANTHER" id="PTHR43651:SF11">
    <property type="entry name" value="MALTO-OLIGOSYLTREHALOSE TREHALOHYDROLASE"/>
    <property type="match status" value="1"/>
</dbReference>
<dbReference type="NCBIfam" id="TIGR02402">
    <property type="entry name" value="trehalose_TreZ"/>
    <property type="match status" value="1"/>
</dbReference>
<dbReference type="InterPro" id="IPR014756">
    <property type="entry name" value="Ig_E-set"/>
</dbReference>